<dbReference type="EMBL" id="JABDHM010000008">
    <property type="protein sequence ID" value="KAF5225118.1"/>
    <property type="molecule type" value="Genomic_DNA"/>
</dbReference>
<dbReference type="VEuPathDB" id="TriTrypDB:BCY84_15226"/>
<reference evidence="2 3" key="1">
    <citation type="journal article" date="2019" name="Genome Biol. Evol.">
        <title>Nanopore Sequencing Significantly Improves Genome Assembly of the Protozoan Parasite Trypanosoma cruzi.</title>
        <authorList>
            <person name="Diaz-Viraque F."/>
            <person name="Pita S."/>
            <person name="Greif G."/>
            <person name="de Souza R.C.M."/>
            <person name="Iraola G."/>
            <person name="Robello C."/>
        </authorList>
    </citation>
    <scope>NUCLEOTIDE SEQUENCE [LARGE SCALE GENOMIC DNA]</scope>
    <source>
        <strain evidence="2 3">Berenice</strain>
    </source>
</reference>
<evidence type="ECO:0000256" key="1">
    <source>
        <dbReference type="SAM" id="MobiDB-lite"/>
    </source>
</evidence>
<feature type="region of interest" description="Disordered" evidence="1">
    <location>
        <begin position="142"/>
        <end position="174"/>
    </location>
</feature>
<name>A0A7J6YGA2_TRYCR</name>
<comment type="caution">
    <text evidence="2">The sequence shown here is derived from an EMBL/GenBank/DDBJ whole genome shotgun (WGS) entry which is preliminary data.</text>
</comment>
<dbReference type="VEuPathDB" id="TriTrypDB:ECC02_001663"/>
<proteinExistence type="predicted"/>
<dbReference type="AlphaFoldDB" id="A0A7J6YGA2"/>
<gene>
    <name evidence="2" type="ORF">ECC02_001663</name>
</gene>
<organism evidence="2 3">
    <name type="scientific">Trypanosoma cruzi</name>
    <dbReference type="NCBI Taxonomy" id="5693"/>
    <lineage>
        <taxon>Eukaryota</taxon>
        <taxon>Discoba</taxon>
        <taxon>Euglenozoa</taxon>
        <taxon>Kinetoplastea</taxon>
        <taxon>Metakinetoplastina</taxon>
        <taxon>Trypanosomatida</taxon>
        <taxon>Trypanosomatidae</taxon>
        <taxon>Trypanosoma</taxon>
        <taxon>Schizotrypanum</taxon>
    </lineage>
</organism>
<evidence type="ECO:0000313" key="2">
    <source>
        <dbReference type="EMBL" id="KAF5225118.1"/>
    </source>
</evidence>
<accession>A0A7J6YGA2</accession>
<protein>
    <submittedName>
        <fullName evidence="2">Uncharacterized protein</fullName>
    </submittedName>
</protein>
<sequence length="404" mass="45634">MDEKTLKRIVKNADAAALQTYIRDCRSPFSQPLGAQARFAYFHLSREGGKRAASGPSAAFHGEGRTVTPFEEYHGPTTTVVVRSQEKGRAVECHSPHLRHTAPVSGTNGRRQNLSESARVVESSGWTEGILRHSRYLYSSSSSHDLLQPQRNTSVRASSHPYDGAARAPRRLSDSSGCGIKEMGDFGLQCHSSLQEYESKRFFRELQRVEMEERRQRLKLETAFEGFIMDRHRGWHLLLDRFAREKGDLITAERIVRFRINEEEHSHYKEILTKCLEDLMGCRWDGVRMECLRKQMANSLAMHEWVVLNGMATRPQDSRQDIAVGTEGCTSEFGQVETFSPSAQSVDAQRYSLTPNCATLTPQNVVYSAKASEPFPRAIRSNSRLPSRPRVLPPAVPHEECIVS</sequence>
<evidence type="ECO:0000313" key="3">
    <source>
        <dbReference type="Proteomes" id="UP000583944"/>
    </source>
</evidence>
<dbReference type="Proteomes" id="UP000583944">
    <property type="component" value="Unassembled WGS sequence"/>
</dbReference>